<dbReference type="AlphaFoldDB" id="A0A4R6TKT8"/>
<reference evidence="3 4" key="1">
    <citation type="submission" date="2019-03" db="EMBL/GenBank/DDBJ databases">
        <title>Genomic Encyclopedia of Archaeal and Bacterial Type Strains, Phase II (KMG-II): from individual species to whole genera.</title>
        <authorList>
            <person name="Goeker M."/>
        </authorList>
    </citation>
    <scope>NUCLEOTIDE SEQUENCE [LARGE SCALE GENOMIC DNA]</scope>
    <source>
        <strain evidence="3 4">DSM 18435</strain>
    </source>
</reference>
<name>A0A4R6TKT8_9FLAO</name>
<dbReference type="PROSITE" id="PS50110">
    <property type="entry name" value="RESPONSE_REGULATORY"/>
    <property type="match status" value="1"/>
</dbReference>
<dbReference type="Gene3D" id="3.40.50.2300">
    <property type="match status" value="1"/>
</dbReference>
<accession>A0A4R6TKT8</accession>
<proteinExistence type="predicted"/>
<dbReference type="PANTHER" id="PTHR44520">
    <property type="entry name" value="RESPONSE REGULATOR RCP1-RELATED"/>
    <property type="match status" value="1"/>
</dbReference>
<dbReference type="InterPro" id="IPR001789">
    <property type="entry name" value="Sig_transdc_resp-reg_receiver"/>
</dbReference>
<gene>
    <name evidence="3" type="ORF">CLV82_1793</name>
</gene>
<evidence type="ECO:0000256" key="1">
    <source>
        <dbReference type="PROSITE-ProRule" id="PRU00169"/>
    </source>
</evidence>
<protein>
    <submittedName>
        <fullName evidence="3">CheY-like chemotaxis protein</fullName>
    </submittedName>
</protein>
<dbReference type="SMART" id="SM00448">
    <property type="entry name" value="REC"/>
    <property type="match status" value="1"/>
</dbReference>
<dbReference type="EMBL" id="SNYI01000002">
    <property type="protein sequence ID" value="TDQ31092.1"/>
    <property type="molecule type" value="Genomic_DNA"/>
</dbReference>
<evidence type="ECO:0000313" key="3">
    <source>
        <dbReference type="EMBL" id="TDQ31092.1"/>
    </source>
</evidence>
<evidence type="ECO:0000259" key="2">
    <source>
        <dbReference type="PROSITE" id="PS50110"/>
    </source>
</evidence>
<organism evidence="3 4">
    <name type="scientific">Zeaxanthinibacter enoshimensis</name>
    <dbReference type="NCBI Taxonomy" id="392009"/>
    <lineage>
        <taxon>Bacteria</taxon>
        <taxon>Pseudomonadati</taxon>
        <taxon>Bacteroidota</taxon>
        <taxon>Flavobacteriia</taxon>
        <taxon>Flavobacteriales</taxon>
        <taxon>Flavobacteriaceae</taxon>
        <taxon>Zeaxanthinibacter</taxon>
    </lineage>
</organism>
<dbReference type="SUPFAM" id="SSF52172">
    <property type="entry name" value="CheY-like"/>
    <property type="match status" value="1"/>
</dbReference>
<keyword evidence="1" id="KW-0597">Phosphoprotein</keyword>
<keyword evidence="4" id="KW-1185">Reference proteome</keyword>
<comment type="caution">
    <text evidence="3">The sequence shown here is derived from an EMBL/GenBank/DDBJ whole genome shotgun (WGS) entry which is preliminary data.</text>
</comment>
<dbReference type="GO" id="GO:0000160">
    <property type="term" value="P:phosphorelay signal transduction system"/>
    <property type="evidence" value="ECO:0007669"/>
    <property type="project" value="InterPro"/>
</dbReference>
<feature type="domain" description="Response regulatory" evidence="2">
    <location>
        <begin position="13"/>
        <end position="133"/>
    </location>
</feature>
<feature type="modified residue" description="4-aspartylphosphate" evidence="1">
    <location>
        <position position="66"/>
    </location>
</feature>
<dbReference type="InterPro" id="IPR011006">
    <property type="entry name" value="CheY-like_superfamily"/>
</dbReference>
<dbReference type="InterPro" id="IPR052893">
    <property type="entry name" value="TCS_response_regulator"/>
</dbReference>
<dbReference type="CDD" id="cd17557">
    <property type="entry name" value="REC_Rcp-like"/>
    <property type="match status" value="1"/>
</dbReference>
<dbReference type="PANTHER" id="PTHR44520:SF2">
    <property type="entry name" value="RESPONSE REGULATOR RCP1"/>
    <property type="match status" value="1"/>
</dbReference>
<sequence length="144" mass="16938">MIFNFYKNLRIMNVLFIEDDTIETMKLQRTLKQANLNHQITEKKNGEEALIFLRSGAKLPDIILLDLNMPKMNGIEFLRILKEDEVLKYLPTIILTTSKNHSDLLECYKIGIAGYVIKPLKYQEYEAKLITLFNYWNINELVKP</sequence>
<dbReference type="Pfam" id="PF00072">
    <property type="entry name" value="Response_reg"/>
    <property type="match status" value="1"/>
</dbReference>
<dbReference type="Proteomes" id="UP000295468">
    <property type="component" value="Unassembled WGS sequence"/>
</dbReference>
<evidence type="ECO:0000313" key="4">
    <source>
        <dbReference type="Proteomes" id="UP000295468"/>
    </source>
</evidence>